<evidence type="ECO:0000256" key="1">
    <source>
        <dbReference type="SAM" id="SignalP"/>
    </source>
</evidence>
<keyword evidence="3" id="KW-1185">Reference proteome</keyword>
<accession>A0A2T4J689</accession>
<evidence type="ECO:0000313" key="2">
    <source>
        <dbReference type="EMBL" id="PTE13397.1"/>
    </source>
</evidence>
<reference evidence="2 3" key="1">
    <citation type="submission" date="2018-03" db="EMBL/GenBank/DDBJ databases">
        <title>Rhodobacter blasticus.</title>
        <authorList>
            <person name="Meyer T.E."/>
            <person name="Miller S."/>
            <person name="Lodha T."/>
            <person name="Gandham S."/>
            <person name="Chintalapati S."/>
            <person name="Chintalapati V.R."/>
        </authorList>
    </citation>
    <scope>NUCLEOTIDE SEQUENCE [LARGE SCALE GENOMIC DNA]</scope>
    <source>
        <strain evidence="2 3">DSM 2131</strain>
    </source>
</reference>
<evidence type="ECO:0000313" key="3">
    <source>
        <dbReference type="Proteomes" id="UP000241362"/>
    </source>
</evidence>
<dbReference type="RefSeq" id="WP_107674111.1">
    <property type="nucleotide sequence ID" value="NZ_PZKE01000014.1"/>
</dbReference>
<dbReference type="Proteomes" id="UP000241362">
    <property type="component" value="Unassembled WGS sequence"/>
</dbReference>
<dbReference type="EMBL" id="PZKE01000014">
    <property type="protein sequence ID" value="PTE13397.1"/>
    <property type="molecule type" value="Genomic_DNA"/>
</dbReference>
<proteinExistence type="predicted"/>
<gene>
    <name evidence="2" type="ORF">C5F44_13705</name>
</gene>
<organism evidence="2 3">
    <name type="scientific">Fuscovulum blasticum DSM 2131</name>
    <dbReference type="NCBI Taxonomy" id="1188250"/>
    <lineage>
        <taxon>Bacteria</taxon>
        <taxon>Pseudomonadati</taxon>
        <taxon>Pseudomonadota</taxon>
        <taxon>Alphaproteobacteria</taxon>
        <taxon>Rhodobacterales</taxon>
        <taxon>Paracoccaceae</taxon>
        <taxon>Pseudogemmobacter</taxon>
    </lineage>
</organism>
<comment type="caution">
    <text evidence="2">The sequence shown here is derived from an EMBL/GenBank/DDBJ whole genome shotgun (WGS) entry which is preliminary data.</text>
</comment>
<feature type="signal peptide" evidence="1">
    <location>
        <begin position="1"/>
        <end position="21"/>
    </location>
</feature>
<feature type="chain" id="PRO_5015556048" evidence="1">
    <location>
        <begin position="22"/>
        <end position="180"/>
    </location>
</feature>
<dbReference type="AlphaFoldDB" id="A0A2T4J689"/>
<name>A0A2T4J689_FUSBL</name>
<sequence length="180" mass="19283">MISPKALAAAAALLTATPALAQNYESQVLERNKAWLVEMVAWDDGTMGCVATVSAPGETFSIWTFQDGSVQLQFYSTQWDFGDTGDTGDTADLQVQIDRMAPWNLNAANLRLNSVLFTLPDSDAGIDFIVEVAKGNRLFLRSADGADVQNYTLAGSRASIDALIGCGDVITKQSPGNPFK</sequence>
<protein>
    <submittedName>
        <fullName evidence="2">Uncharacterized protein</fullName>
    </submittedName>
</protein>
<keyword evidence="1" id="KW-0732">Signal</keyword>